<dbReference type="OrthoDB" id="3126952at2759"/>
<name>A0A4S8LU99_DENBC</name>
<dbReference type="AlphaFoldDB" id="A0A4S8LU99"/>
<evidence type="ECO:0000313" key="2">
    <source>
        <dbReference type="EMBL" id="THU93112.1"/>
    </source>
</evidence>
<proteinExistence type="predicted"/>
<evidence type="ECO:0000313" key="3">
    <source>
        <dbReference type="Proteomes" id="UP000297245"/>
    </source>
</evidence>
<dbReference type="EMBL" id="ML179258">
    <property type="protein sequence ID" value="THU93112.1"/>
    <property type="molecule type" value="Genomic_DNA"/>
</dbReference>
<reference evidence="2 3" key="1">
    <citation type="journal article" date="2019" name="Nat. Ecol. Evol.">
        <title>Megaphylogeny resolves global patterns of mushroom evolution.</title>
        <authorList>
            <person name="Varga T."/>
            <person name="Krizsan K."/>
            <person name="Foldi C."/>
            <person name="Dima B."/>
            <person name="Sanchez-Garcia M."/>
            <person name="Sanchez-Ramirez S."/>
            <person name="Szollosi G.J."/>
            <person name="Szarkandi J.G."/>
            <person name="Papp V."/>
            <person name="Albert L."/>
            <person name="Andreopoulos W."/>
            <person name="Angelini C."/>
            <person name="Antonin V."/>
            <person name="Barry K.W."/>
            <person name="Bougher N.L."/>
            <person name="Buchanan P."/>
            <person name="Buyck B."/>
            <person name="Bense V."/>
            <person name="Catcheside P."/>
            <person name="Chovatia M."/>
            <person name="Cooper J."/>
            <person name="Damon W."/>
            <person name="Desjardin D."/>
            <person name="Finy P."/>
            <person name="Geml J."/>
            <person name="Haridas S."/>
            <person name="Hughes K."/>
            <person name="Justo A."/>
            <person name="Karasinski D."/>
            <person name="Kautmanova I."/>
            <person name="Kiss B."/>
            <person name="Kocsube S."/>
            <person name="Kotiranta H."/>
            <person name="LaButti K.M."/>
            <person name="Lechner B.E."/>
            <person name="Liimatainen K."/>
            <person name="Lipzen A."/>
            <person name="Lukacs Z."/>
            <person name="Mihaltcheva S."/>
            <person name="Morgado L.N."/>
            <person name="Niskanen T."/>
            <person name="Noordeloos M.E."/>
            <person name="Ohm R.A."/>
            <person name="Ortiz-Santana B."/>
            <person name="Ovrebo C."/>
            <person name="Racz N."/>
            <person name="Riley R."/>
            <person name="Savchenko A."/>
            <person name="Shiryaev A."/>
            <person name="Soop K."/>
            <person name="Spirin V."/>
            <person name="Szebenyi C."/>
            <person name="Tomsovsky M."/>
            <person name="Tulloss R.E."/>
            <person name="Uehling J."/>
            <person name="Grigoriev I.V."/>
            <person name="Vagvolgyi C."/>
            <person name="Papp T."/>
            <person name="Martin F.M."/>
            <person name="Miettinen O."/>
            <person name="Hibbett D.S."/>
            <person name="Nagy L.G."/>
        </authorList>
    </citation>
    <scope>NUCLEOTIDE SEQUENCE [LARGE SCALE GENOMIC DNA]</scope>
    <source>
        <strain evidence="2 3">CBS 962.96</strain>
    </source>
</reference>
<organism evidence="2 3">
    <name type="scientific">Dendrothele bispora (strain CBS 962.96)</name>
    <dbReference type="NCBI Taxonomy" id="1314807"/>
    <lineage>
        <taxon>Eukaryota</taxon>
        <taxon>Fungi</taxon>
        <taxon>Dikarya</taxon>
        <taxon>Basidiomycota</taxon>
        <taxon>Agaricomycotina</taxon>
        <taxon>Agaricomycetes</taxon>
        <taxon>Agaricomycetidae</taxon>
        <taxon>Agaricales</taxon>
        <taxon>Agaricales incertae sedis</taxon>
        <taxon>Dendrothele</taxon>
    </lineage>
</organism>
<protein>
    <submittedName>
        <fullName evidence="2">Uncharacterized protein</fullName>
    </submittedName>
</protein>
<feature type="region of interest" description="Disordered" evidence="1">
    <location>
        <begin position="121"/>
        <end position="167"/>
    </location>
</feature>
<feature type="compositionally biased region" description="Low complexity" evidence="1">
    <location>
        <begin position="145"/>
        <end position="158"/>
    </location>
</feature>
<gene>
    <name evidence="2" type="ORF">K435DRAFT_861803</name>
</gene>
<keyword evidence="3" id="KW-1185">Reference proteome</keyword>
<dbReference type="Proteomes" id="UP000297245">
    <property type="component" value="Unassembled WGS sequence"/>
</dbReference>
<evidence type="ECO:0000256" key="1">
    <source>
        <dbReference type="SAM" id="MobiDB-lite"/>
    </source>
</evidence>
<sequence length="191" mass="22132">MSVQQVQPRQGRFSWSTVDLQDPTFVSDPRRGFTPPIFRNHVNSTSQVNYRFYLTVTGAQPGIYFDWGYLQQSIDVRQEQYKGFNSKADILATHRWYCLHYHRHSHDSDYDSFEYPFTSPLSSPIREPETLTPSPNKSPTRERSASPSKHPKSPSSKSIGFPTQRPHADPFTLMGNAFYHEETQCWLKGLK</sequence>
<accession>A0A4S8LU99</accession>